<dbReference type="GO" id="GO:0046872">
    <property type="term" value="F:metal ion binding"/>
    <property type="evidence" value="ECO:0007669"/>
    <property type="project" value="UniProtKB-KW"/>
</dbReference>
<evidence type="ECO:0000256" key="2">
    <source>
        <dbReference type="ARBA" id="ARBA00022801"/>
    </source>
</evidence>
<keyword evidence="5" id="KW-1185">Reference proteome</keyword>
<feature type="binding site" evidence="3">
    <location>
        <position position="132"/>
    </location>
    <ligand>
        <name>a divalent metal cation</name>
        <dbReference type="ChEBI" id="CHEBI:60240"/>
        <label>2</label>
    </ligand>
</feature>
<evidence type="ECO:0000313" key="4">
    <source>
        <dbReference type="EMBL" id="MSS58643.1"/>
    </source>
</evidence>
<keyword evidence="1 3" id="KW-0479">Metal-binding</keyword>
<dbReference type="InterPro" id="IPR015991">
    <property type="entry name" value="TatD/YcfH-like"/>
</dbReference>
<dbReference type="InterPro" id="IPR032466">
    <property type="entry name" value="Metal_Hydrolase"/>
</dbReference>
<dbReference type="GO" id="GO:0005829">
    <property type="term" value="C:cytosol"/>
    <property type="evidence" value="ECO:0007669"/>
    <property type="project" value="TreeGrafter"/>
</dbReference>
<dbReference type="GO" id="GO:0016788">
    <property type="term" value="F:hydrolase activity, acting on ester bonds"/>
    <property type="evidence" value="ECO:0007669"/>
    <property type="project" value="InterPro"/>
</dbReference>
<evidence type="ECO:0000313" key="5">
    <source>
        <dbReference type="Proteomes" id="UP000461880"/>
    </source>
</evidence>
<feature type="binding site" evidence="3">
    <location>
        <position position="7"/>
    </location>
    <ligand>
        <name>a divalent metal cation</name>
        <dbReference type="ChEBI" id="CHEBI:60240"/>
        <label>1</label>
    </ligand>
</feature>
<dbReference type="CDD" id="cd01310">
    <property type="entry name" value="TatD_DNAse"/>
    <property type="match status" value="1"/>
</dbReference>
<dbReference type="AlphaFoldDB" id="A0A7X2NT39"/>
<organism evidence="4 5">
    <name type="scientific">Stecheria intestinalis</name>
    <dbReference type="NCBI Taxonomy" id="2606630"/>
    <lineage>
        <taxon>Bacteria</taxon>
        <taxon>Bacillati</taxon>
        <taxon>Bacillota</taxon>
        <taxon>Erysipelotrichia</taxon>
        <taxon>Erysipelotrichales</taxon>
        <taxon>Erysipelotrichaceae</taxon>
        <taxon>Stecheria</taxon>
    </lineage>
</organism>
<evidence type="ECO:0000256" key="1">
    <source>
        <dbReference type="ARBA" id="ARBA00022723"/>
    </source>
</evidence>
<feature type="binding site" evidence="3">
    <location>
        <position position="204"/>
    </location>
    <ligand>
        <name>a divalent metal cation</name>
        <dbReference type="ChEBI" id="CHEBI:60240"/>
        <label>1</label>
    </ligand>
</feature>
<keyword evidence="2" id="KW-0378">Hydrolase</keyword>
<dbReference type="Pfam" id="PF01026">
    <property type="entry name" value="TatD_DNase"/>
    <property type="match status" value="1"/>
</dbReference>
<sequence>MRYVDSHAHIMSEEFQEDFDAVISRIEEKHIDRVMIITLKPEETEKAIAFAKKDPVRYQVAAGIFMDDVLNVNEEVWNRFVSIAEQPEVIAIGEIGLDYHWEKDPGIHELQKELFIRQIDLANHLKKPILVHSRDAMQDTYDLMKAHRSRGLLHCFSGTKEMAIEFTKLGYYIALGGALTFHNSRHAKEVCRAVDAKYLLTETDCPYMAPEPVRGTRNEPSNIPYILACMAEQRDVDKETMSQQVFANYERFLGGPDEED</sequence>
<dbReference type="Gene3D" id="3.20.20.140">
    <property type="entry name" value="Metal-dependent hydrolases"/>
    <property type="match status" value="1"/>
</dbReference>
<proteinExistence type="predicted"/>
<feature type="binding site" evidence="3">
    <location>
        <position position="9"/>
    </location>
    <ligand>
        <name>a divalent metal cation</name>
        <dbReference type="ChEBI" id="CHEBI:60240"/>
        <label>1</label>
    </ligand>
</feature>
<dbReference type="EMBL" id="VUMN01000014">
    <property type="protein sequence ID" value="MSS58643.1"/>
    <property type="molecule type" value="Genomic_DNA"/>
</dbReference>
<comment type="caution">
    <text evidence="4">The sequence shown here is derived from an EMBL/GenBank/DDBJ whole genome shotgun (WGS) entry which is preliminary data.</text>
</comment>
<gene>
    <name evidence="4" type="ORF">FYJ51_06960</name>
</gene>
<dbReference type="GO" id="GO:0004536">
    <property type="term" value="F:DNA nuclease activity"/>
    <property type="evidence" value="ECO:0007669"/>
    <property type="project" value="InterPro"/>
</dbReference>
<accession>A0A7X2NT39</accession>
<name>A0A7X2NT39_9FIRM</name>
<feature type="binding site" evidence="3">
    <location>
        <position position="94"/>
    </location>
    <ligand>
        <name>a divalent metal cation</name>
        <dbReference type="ChEBI" id="CHEBI:60240"/>
        <label>1</label>
    </ligand>
</feature>
<dbReference type="SUPFAM" id="SSF51556">
    <property type="entry name" value="Metallo-dependent hydrolases"/>
    <property type="match status" value="1"/>
</dbReference>
<dbReference type="InterPro" id="IPR001130">
    <property type="entry name" value="TatD-like"/>
</dbReference>
<reference evidence="4 5" key="1">
    <citation type="submission" date="2019-08" db="EMBL/GenBank/DDBJ databases">
        <title>In-depth cultivation of the pig gut microbiome towards novel bacterial diversity and tailored functional studies.</title>
        <authorList>
            <person name="Wylensek D."/>
            <person name="Hitch T.C.A."/>
            <person name="Clavel T."/>
        </authorList>
    </citation>
    <scope>NUCLEOTIDE SEQUENCE [LARGE SCALE GENOMIC DNA]</scope>
    <source>
        <strain evidence="4 5">Oil+RF-744-GAM-WT-6</strain>
    </source>
</reference>
<dbReference type="PANTHER" id="PTHR46124">
    <property type="entry name" value="D-AMINOACYL-TRNA DEACYLASE"/>
    <property type="match status" value="1"/>
</dbReference>
<dbReference type="PANTHER" id="PTHR46124:SF2">
    <property type="entry name" value="D-AMINOACYL-TRNA DEACYLASE"/>
    <property type="match status" value="1"/>
</dbReference>
<dbReference type="FunFam" id="3.20.20.140:FF:000005">
    <property type="entry name" value="TatD family hydrolase"/>
    <property type="match status" value="1"/>
</dbReference>
<evidence type="ECO:0000256" key="3">
    <source>
        <dbReference type="PIRSR" id="PIRSR005902-1"/>
    </source>
</evidence>
<dbReference type="Proteomes" id="UP000461880">
    <property type="component" value="Unassembled WGS sequence"/>
</dbReference>
<dbReference type="RefSeq" id="WP_154504488.1">
    <property type="nucleotide sequence ID" value="NZ_VUMN01000014.1"/>
</dbReference>
<dbReference type="NCBIfam" id="TIGR00010">
    <property type="entry name" value="YchF/TatD family DNA exonuclease"/>
    <property type="match status" value="1"/>
</dbReference>
<feature type="binding site" evidence="3">
    <location>
        <position position="154"/>
    </location>
    <ligand>
        <name>a divalent metal cation</name>
        <dbReference type="ChEBI" id="CHEBI:60240"/>
        <label>2</label>
    </ligand>
</feature>
<dbReference type="PIRSF" id="PIRSF005902">
    <property type="entry name" value="DNase_TatD"/>
    <property type="match status" value="1"/>
</dbReference>
<protein>
    <submittedName>
        <fullName evidence="4">TatD family deoxyribonuclease</fullName>
    </submittedName>
</protein>